<accession>A0A1Y2HLN4</accession>
<gene>
    <name evidence="1" type="ORF">BCR44DRAFT_36636</name>
</gene>
<evidence type="ECO:0000313" key="2">
    <source>
        <dbReference type="Proteomes" id="UP000193411"/>
    </source>
</evidence>
<comment type="caution">
    <text evidence="1">The sequence shown here is derived from an EMBL/GenBank/DDBJ whole genome shotgun (WGS) entry which is preliminary data.</text>
</comment>
<evidence type="ECO:0000313" key="1">
    <source>
        <dbReference type="EMBL" id="ORZ34884.1"/>
    </source>
</evidence>
<name>A0A1Y2HLN4_9FUNG</name>
<organism evidence="1 2">
    <name type="scientific">Catenaria anguillulae PL171</name>
    <dbReference type="NCBI Taxonomy" id="765915"/>
    <lineage>
        <taxon>Eukaryota</taxon>
        <taxon>Fungi</taxon>
        <taxon>Fungi incertae sedis</taxon>
        <taxon>Blastocladiomycota</taxon>
        <taxon>Blastocladiomycetes</taxon>
        <taxon>Blastocladiales</taxon>
        <taxon>Catenariaceae</taxon>
        <taxon>Catenaria</taxon>
    </lineage>
</organism>
<dbReference type="EMBL" id="MCFL01000025">
    <property type="protein sequence ID" value="ORZ34884.1"/>
    <property type="molecule type" value="Genomic_DNA"/>
</dbReference>
<dbReference type="Proteomes" id="UP000193411">
    <property type="component" value="Unassembled WGS sequence"/>
</dbReference>
<keyword evidence="2" id="KW-1185">Reference proteome</keyword>
<protein>
    <submittedName>
        <fullName evidence="1">Uncharacterized protein</fullName>
    </submittedName>
</protein>
<dbReference type="AlphaFoldDB" id="A0A1Y2HLN4"/>
<proteinExistence type="predicted"/>
<sequence length="162" mass="18286">MEMTNLLHVIQLRLHDGQHSQPDKHRILGGLSTCRQFGRRRAEEVNDFFWQKVTNSVLTLANRKAEEDVISPGAIKNVLGCDFGVRFDEQVDEVLVHLFRCCARAVHVALNQTCILEENCRASIRRGPRSLIDWIVPVERLKTRGGREPSGSATQRGANVCV</sequence>
<reference evidence="1 2" key="1">
    <citation type="submission" date="2016-07" db="EMBL/GenBank/DDBJ databases">
        <title>Pervasive Adenine N6-methylation of Active Genes in Fungi.</title>
        <authorList>
            <consortium name="DOE Joint Genome Institute"/>
            <person name="Mondo S.J."/>
            <person name="Dannebaum R.O."/>
            <person name="Kuo R.C."/>
            <person name="Labutti K."/>
            <person name="Haridas S."/>
            <person name="Kuo A."/>
            <person name="Salamov A."/>
            <person name="Ahrendt S.R."/>
            <person name="Lipzen A."/>
            <person name="Sullivan W."/>
            <person name="Andreopoulos W.B."/>
            <person name="Clum A."/>
            <person name="Lindquist E."/>
            <person name="Daum C."/>
            <person name="Ramamoorthy G.K."/>
            <person name="Gryganskyi A."/>
            <person name="Culley D."/>
            <person name="Magnuson J.K."/>
            <person name="James T.Y."/>
            <person name="O'Malley M.A."/>
            <person name="Stajich J.E."/>
            <person name="Spatafora J.W."/>
            <person name="Visel A."/>
            <person name="Grigoriev I.V."/>
        </authorList>
    </citation>
    <scope>NUCLEOTIDE SEQUENCE [LARGE SCALE GENOMIC DNA]</scope>
    <source>
        <strain evidence="1 2">PL171</strain>
    </source>
</reference>